<evidence type="ECO:0000256" key="1">
    <source>
        <dbReference type="ARBA" id="ARBA00004651"/>
    </source>
</evidence>
<dbReference type="GO" id="GO:0005886">
    <property type="term" value="C:plasma membrane"/>
    <property type="evidence" value="ECO:0007669"/>
    <property type="project" value="UniProtKB-SubCell"/>
</dbReference>
<evidence type="ECO:0000256" key="5">
    <source>
        <dbReference type="ARBA" id="ARBA00022989"/>
    </source>
</evidence>
<organism evidence="8">
    <name type="scientific">marine sediment metagenome</name>
    <dbReference type="NCBI Taxonomy" id="412755"/>
    <lineage>
        <taxon>unclassified sequences</taxon>
        <taxon>metagenomes</taxon>
        <taxon>ecological metagenomes</taxon>
    </lineage>
</organism>
<dbReference type="GO" id="GO:0071555">
    <property type="term" value="P:cell wall organization"/>
    <property type="evidence" value="ECO:0007669"/>
    <property type="project" value="TreeGrafter"/>
</dbReference>
<dbReference type="Pfam" id="PF00953">
    <property type="entry name" value="Glycos_transf_4"/>
    <property type="match status" value="1"/>
</dbReference>
<keyword evidence="5 7" id="KW-1133">Transmembrane helix</keyword>
<reference evidence="8" key="1">
    <citation type="journal article" date="2014" name="Front. Microbiol.">
        <title>High frequency of phylogenetically diverse reductive dehalogenase-homologous genes in deep subseafloor sedimentary metagenomes.</title>
        <authorList>
            <person name="Kawai M."/>
            <person name="Futagami T."/>
            <person name="Toyoda A."/>
            <person name="Takaki Y."/>
            <person name="Nishi S."/>
            <person name="Hori S."/>
            <person name="Arai W."/>
            <person name="Tsubouchi T."/>
            <person name="Morono Y."/>
            <person name="Uchiyama I."/>
            <person name="Ito T."/>
            <person name="Fujiyama A."/>
            <person name="Inagaki F."/>
            <person name="Takami H."/>
        </authorList>
    </citation>
    <scope>NUCLEOTIDE SEQUENCE</scope>
    <source>
        <strain evidence="8">Expedition CK06-06</strain>
    </source>
</reference>
<evidence type="ECO:0000256" key="4">
    <source>
        <dbReference type="ARBA" id="ARBA00022692"/>
    </source>
</evidence>
<feature type="non-terminal residue" evidence="8">
    <location>
        <position position="1"/>
    </location>
</feature>
<sequence length="123" mass="12970">TFLWIIGITNAFNHLDILDGLAGGIAVISSAAFFLIALSNANLGVAIPALVLVAVTLSFLRYNLSAAKVYMGNSGSHFLGFTLAAIALGISYAPLERKIALLSPLLILGFPIFDTAFLTFRIA</sequence>
<evidence type="ECO:0000256" key="7">
    <source>
        <dbReference type="SAM" id="Phobius"/>
    </source>
</evidence>
<dbReference type="CDD" id="cd06853">
    <property type="entry name" value="GT_WecA_like"/>
    <property type="match status" value="1"/>
</dbReference>
<dbReference type="InterPro" id="IPR000715">
    <property type="entry name" value="Glycosyl_transferase_4"/>
</dbReference>
<feature type="transmembrane region" description="Helical" evidence="7">
    <location>
        <begin position="99"/>
        <end position="120"/>
    </location>
</feature>
<dbReference type="AlphaFoldDB" id="X1CDY0"/>
<keyword evidence="3" id="KW-0808">Transferase</keyword>
<evidence type="ECO:0000313" key="8">
    <source>
        <dbReference type="EMBL" id="GAH05852.1"/>
    </source>
</evidence>
<feature type="transmembrane region" description="Helical" evidence="7">
    <location>
        <begin position="45"/>
        <end position="64"/>
    </location>
</feature>
<evidence type="ECO:0000256" key="3">
    <source>
        <dbReference type="ARBA" id="ARBA00022679"/>
    </source>
</evidence>
<dbReference type="PANTHER" id="PTHR22926">
    <property type="entry name" value="PHOSPHO-N-ACETYLMURAMOYL-PENTAPEPTIDE-TRANSFERASE"/>
    <property type="match status" value="1"/>
</dbReference>
<comment type="subcellular location">
    <subcellularLocation>
        <location evidence="1">Cell membrane</location>
        <topology evidence="1">Multi-pass membrane protein</topology>
    </subcellularLocation>
</comment>
<dbReference type="GO" id="GO:0044038">
    <property type="term" value="P:cell wall macromolecule biosynthetic process"/>
    <property type="evidence" value="ECO:0007669"/>
    <property type="project" value="TreeGrafter"/>
</dbReference>
<accession>X1CDY0</accession>
<comment type="caution">
    <text evidence="8">The sequence shown here is derived from an EMBL/GenBank/DDBJ whole genome shotgun (WGS) entry which is preliminary data.</text>
</comment>
<feature type="transmembrane region" description="Helical" evidence="7">
    <location>
        <begin position="76"/>
        <end position="93"/>
    </location>
</feature>
<dbReference type="GO" id="GO:0016780">
    <property type="term" value="F:phosphotransferase activity, for other substituted phosphate groups"/>
    <property type="evidence" value="ECO:0007669"/>
    <property type="project" value="InterPro"/>
</dbReference>
<proteinExistence type="predicted"/>
<protein>
    <submittedName>
        <fullName evidence="8">Uncharacterized protein</fullName>
    </submittedName>
</protein>
<dbReference type="GO" id="GO:0009103">
    <property type="term" value="P:lipopolysaccharide biosynthetic process"/>
    <property type="evidence" value="ECO:0007669"/>
    <property type="project" value="TreeGrafter"/>
</dbReference>
<keyword evidence="4 7" id="KW-0812">Transmembrane</keyword>
<keyword evidence="2" id="KW-1003">Cell membrane</keyword>
<feature type="transmembrane region" description="Helical" evidence="7">
    <location>
        <begin position="21"/>
        <end position="39"/>
    </location>
</feature>
<gene>
    <name evidence="8" type="ORF">S01H4_62326</name>
</gene>
<name>X1CDY0_9ZZZZ</name>
<dbReference type="PANTHER" id="PTHR22926:SF3">
    <property type="entry name" value="UNDECAPRENYL-PHOSPHATE ALPHA-N-ACETYLGLUCOSAMINYL 1-PHOSPHATE TRANSFERASE"/>
    <property type="match status" value="1"/>
</dbReference>
<evidence type="ECO:0000256" key="2">
    <source>
        <dbReference type="ARBA" id="ARBA00022475"/>
    </source>
</evidence>
<dbReference type="EMBL" id="BART01037170">
    <property type="protein sequence ID" value="GAH05852.1"/>
    <property type="molecule type" value="Genomic_DNA"/>
</dbReference>
<evidence type="ECO:0000256" key="6">
    <source>
        <dbReference type="ARBA" id="ARBA00023136"/>
    </source>
</evidence>
<keyword evidence="6 7" id="KW-0472">Membrane</keyword>